<comment type="caution">
    <text evidence="1">The sequence shown here is derived from an EMBL/GenBank/DDBJ whole genome shotgun (WGS) entry which is preliminary data.</text>
</comment>
<reference evidence="1 2" key="1">
    <citation type="submission" date="2019-08" db="EMBL/GenBank/DDBJ databases">
        <title>The genome sequence of a newly discovered highly antifungal drug resistant Aspergillus species, Aspergillus tanneri NIH 1004.</title>
        <authorList>
            <person name="Mounaud S."/>
            <person name="Singh I."/>
            <person name="Joardar V."/>
            <person name="Pakala S."/>
            <person name="Pakala S."/>
            <person name="Venepally P."/>
            <person name="Chung J.K."/>
            <person name="Losada L."/>
            <person name="Nierman W.C."/>
        </authorList>
    </citation>
    <scope>NUCLEOTIDE SEQUENCE [LARGE SCALE GENOMIC DNA]</scope>
    <source>
        <strain evidence="1 2">NIH1004</strain>
    </source>
</reference>
<accession>A0A5M9MTL8</accession>
<dbReference type="RefSeq" id="XP_033429786.1">
    <property type="nucleotide sequence ID" value="XM_033567791.1"/>
</dbReference>
<dbReference type="AlphaFoldDB" id="A0A5M9MTL8"/>
<dbReference type="GeneID" id="54325813"/>
<name>A0A5M9MTL8_9EURO</name>
<protein>
    <recommendedName>
        <fullName evidence="3">RNase H type-1 domain-containing protein</fullName>
    </recommendedName>
</protein>
<gene>
    <name evidence="1" type="ORF">ATNIH1004_003111</name>
</gene>
<evidence type="ECO:0008006" key="3">
    <source>
        <dbReference type="Google" id="ProtNLM"/>
    </source>
</evidence>
<evidence type="ECO:0000313" key="2">
    <source>
        <dbReference type="Proteomes" id="UP000324241"/>
    </source>
</evidence>
<proteinExistence type="predicted"/>
<dbReference type="OrthoDB" id="4508874at2759"/>
<evidence type="ECO:0000313" key="1">
    <source>
        <dbReference type="EMBL" id="KAA8650425.1"/>
    </source>
</evidence>
<sequence length="194" mass="21951">MEPWRAPPDVVIEDCAEARKSHDQILQQTNKPLSVFIDETTTTVYAAELRGVQMGLEIVKRCHGMQRWRSYIRSPESAQATSASLWTGDPTGMLVAAPLGVSGNEATDRLVKQAAQRGPLRGQQLVMLQSADKRRIRAESKAKWAKAWQRTRTGRPTKRLINAPEKGVLRYWEVSERQPAHRINVRESALRLRS</sequence>
<dbReference type="EMBL" id="QUQM01000001">
    <property type="protein sequence ID" value="KAA8650425.1"/>
    <property type="molecule type" value="Genomic_DNA"/>
</dbReference>
<dbReference type="Proteomes" id="UP000324241">
    <property type="component" value="Unassembled WGS sequence"/>
</dbReference>
<organism evidence="1 2">
    <name type="scientific">Aspergillus tanneri</name>
    <dbReference type="NCBI Taxonomy" id="1220188"/>
    <lineage>
        <taxon>Eukaryota</taxon>
        <taxon>Fungi</taxon>
        <taxon>Dikarya</taxon>
        <taxon>Ascomycota</taxon>
        <taxon>Pezizomycotina</taxon>
        <taxon>Eurotiomycetes</taxon>
        <taxon>Eurotiomycetidae</taxon>
        <taxon>Eurotiales</taxon>
        <taxon>Aspergillaceae</taxon>
        <taxon>Aspergillus</taxon>
        <taxon>Aspergillus subgen. Circumdati</taxon>
    </lineage>
</organism>
<dbReference type="VEuPathDB" id="FungiDB:EYZ11_012504"/>